<gene>
    <name evidence="1" type="ORF">COB67_02995</name>
</gene>
<reference evidence="2" key="1">
    <citation type="submission" date="2017-08" db="EMBL/GenBank/DDBJ databases">
        <title>A dynamic microbial community with high functional redundancy inhabits the cold, oxic subseafloor aquifer.</title>
        <authorList>
            <person name="Tully B.J."/>
            <person name="Wheat C.G."/>
            <person name="Glazer B.T."/>
            <person name="Huber J.A."/>
        </authorList>
    </citation>
    <scope>NUCLEOTIDE SEQUENCE [LARGE SCALE GENOMIC DNA]</scope>
</reference>
<organism evidence="1 2">
    <name type="scientific">SAR324 cluster bacterium</name>
    <dbReference type="NCBI Taxonomy" id="2024889"/>
    <lineage>
        <taxon>Bacteria</taxon>
        <taxon>Deltaproteobacteria</taxon>
        <taxon>SAR324 cluster</taxon>
    </lineage>
</organism>
<evidence type="ECO:0000313" key="2">
    <source>
        <dbReference type="Proteomes" id="UP000218113"/>
    </source>
</evidence>
<dbReference type="EMBL" id="NVSR01000009">
    <property type="protein sequence ID" value="PCI29892.1"/>
    <property type="molecule type" value="Genomic_DNA"/>
</dbReference>
<evidence type="ECO:0000313" key="1">
    <source>
        <dbReference type="EMBL" id="PCI29892.1"/>
    </source>
</evidence>
<accession>A0A2A4T8P3</accession>
<protein>
    <submittedName>
        <fullName evidence="1">Uncharacterized protein</fullName>
    </submittedName>
</protein>
<dbReference type="Proteomes" id="UP000218113">
    <property type="component" value="Unassembled WGS sequence"/>
</dbReference>
<name>A0A2A4T8P3_9DELT</name>
<dbReference type="AlphaFoldDB" id="A0A2A4T8P3"/>
<comment type="caution">
    <text evidence="1">The sequence shown here is derived from an EMBL/GenBank/DDBJ whole genome shotgun (WGS) entry which is preliminary data.</text>
</comment>
<proteinExistence type="predicted"/>
<sequence>MRRSTYFFIAFCCLPWLATLVIAEEFNYREFENYVSSQENSTEAGERVELFAQLDAVRVQPGEQLKLQLQGRVSAFQHIYSVIPQKGFSPEATQLSVTLPWLQPQGKLQESEPISIVDQAFDSKLLVHQNDFWIHQTFKVAKNAPKGLHQFEGILKYQVCDNKICSLPLSKKFPLKLIIY</sequence>